<dbReference type="InterPro" id="IPR003593">
    <property type="entry name" value="AAA+_ATPase"/>
</dbReference>
<dbReference type="Gene3D" id="1.10.8.430">
    <property type="entry name" value="Helical domain of apoptotic protease-activating factors"/>
    <property type="match status" value="1"/>
</dbReference>
<dbReference type="Pfam" id="PF00931">
    <property type="entry name" value="NB-ARC"/>
    <property type="match status" value="1"/>
</dbReference>
<name>A0AAW1YPX5_RUBAR</name>
<evidence type="ECO:0000313" key="7">
    <source>
        <dbReference type="Proteomes" id="UP001457282"/>
    </source>
</evidence>
<dbReference type="SMART" id="SM00382">
    <property type="entry name" value="AAA"/>
    <property type="match status" value="1"/>
</dbReference>
<dbReference type="Proteomes" id="UP001457282">
    <property type="component" value="Unassembled WGS sequence"/>
</dbReference>
<reference evidence="6 7" key="1">
    <citation type="journal article" date="2023" name="G3 (Bethesda)">
        <title>A chromosome-length genome assembly and annotation of blackberry (Rubus argutus, cv. 'Hillquist').</title>
        <authorList>
            <person name="Bruna T."/>
            <person name="Aryal R."/>
            <person name="Dudchenko O."/>
            <person name="Sargent D.J."/>
            <person name="Mead D."/>
            <person name="Buti M."/>
            <person name="Cavallini A."/>
            <person name="Hytonen T."/>
            <person name="Andres J."/>
            <person name="Pham M."/>
            <person name="Weisz D."/>
            <person name="Mascagni F."/>
            <person name="Usai G."/>
            <person name="Natali L."/>
            <person name="Bassil N."/>
            <person name="Fernandez G.E."/>
            <person name="Lomsadze A."/>
            <person name="Armour M."/>
            <person name="Olukolu B."/>
            <person name="Poorten T."/>
            <person name="Britton C."/>
            <person name="Davik J."/>
            <person name="Ashrafi H."/>
            <person name="Aiden E.L."/>
            <person name="Borodovsky M."/>
            <person name="Worthington M."/>
        </authorList>
    </citation>
    <scope>NUCLEOTIDE SEQUENCE [LARGE SCALE GENOMIC DNA]</scope>
    <source>
        <strain evidence="6">PI 553951</strain>
    </source>
</reference>
<dbReference type="SUPFAM" id="SSF52540">
    <property type="entry name" value="P-loop containing nucleoside triphosphate hydrolases"/>
    <property type="match status" value="1"/>
</dbReference>
<dbReference type="InterPro" id="IPR027417">
    <property type="entry name" value="P-loop_NTPase"/>
</dbReference>
<keyword evidence="2" id="KW-0547">Nucleotide-binding</keyword>
<dbReference type="Pfam" id="PF23247">
    <property type="entry name" value="LRR_RPS2"/>
    <property type="match status" value="4"/>
</dbReference>
<proteinExistence type="inferred from homology"/>
<keyword evidence="7" id="KW-1185">Reference proteome</keyword>
<dbReference type="Gene3D" id="3.40.50.300">
    <property type="entry name" value="P-loop containing nucleotide triphosphate hydrolases"/>
    <property type="match status" value="1"/>
</dbReference>
<keyword evidence="3" id="KW-0611">Plant defense</keyword>
<organism evidence="6 7">
    <name type="scientific">Rubus argutus</name>
    <name type="common">Southern blackberry</name>
    <dbReference type="NCBI Taxonomy" id="59490"/>
    <lineage>
        <taxon>Eukaryota</taxon>
        <taxon>Viridiplantae</taxon>
        <taxon>Streptophyta</taxon>
        <taxon>Embryophyta</taxon>
        <taxon>Tracheophyta</taxon>
        <taxon>Spermatophyta</taxon>
        <taxon>Magnoliopsida</taxon>
        <taxon>eudicotyledons</taxon>
        <taxon>Gunneridae</taxon>
        <taxon>Pentapetalae</taxon>
        <taxon>rosids</taxon>
        <taxon>fabids</taxon>
        <taxon>Rosales</taxon>
        <taxon>Rosaceae</taxon>
        <taxon>Rosoideae</taxon>
        <taxon>Rosoideae incertae sedis</taxon>
        <taxon>Rubus</taxon>
    </lineage>
</organism>
<dbReference type="PANTHER" id="PTHR33463:SF198">
    <property type="entry name" value="RPP4C3"/>
    <property type="match status" value="1"/>
</dbReference>
<dbReference type="InterPro" id="IPR002182">
    <property type="entry name" value="NB-ARC"/>
</dbReference>
<dbReference type="Gene3D" id="3.80.10.10">
    <property type="entry name" value="Ribonuclease Inhibitor"/>
    <property type="match status" value="2"/>
</dbReference>
<comment type="similarity">
    <text evidence="1">Belongs to the disease resistance NB-LRR family.</text>
</comment>
<evidence type="ECO:0000256" key="4">
    <source>
        <dbReference type="ARBA" id="ARBA00022840"/>
    </source>
</evidence>
<dbReference type="PRINTS" id="PR00364">
    <property type="entry name" value="DISEASERSIST"/>
</dbReference>
<gene>
    <name evidence="6" type="ORF">M0R45_006057</name>
</gene>
<dbReference type="InterPro" id="IPR050905">
    <property type="entry name" value="Plant_NBS-LRR"/>
</dbReference>
<dbReference type="SUPFAM" id="SSF52058">
    <property type="entry name" value="L domain-like"/>
    <property type="match status" value="1"/>
</dbReference>
<dbReference type="InterPro" id="IPR057135">
    <property type="entry name" value="At4g27190-like_LRR"/>
</dbReference>
<dbReference type="GO" id="GO:0043531">
    <property type="term" value="F:ADP binding"/>
    <property type="evidence" value="ECO:0007669"/>
    <property type="project" value="InterPro"/>
</dbReference>
<sequence length="1360" mass="154487">MVLTTTIGTGVVGKIVAYIVEPVGSQVGYLIYYNRNLKKLWSELRDLDAARESVERKIVEEERKGRTVETTVTNWLTDVNEITGKAKEFLKDEHQVKIKCLHGFCPNLMVRRHLSKKSTKLVQDVAELYGKKEFSNIAYDNFQKDEVCEISCKDYEDYDSRTSVLKKIMDELRNSSPNIIGVYGIGGVGKTTLVKKVYIQSKRDENLFDEVVMVPDLKQDSSIEQIQKVIFEKLGLDLHEVETPVGRARHICNRIKGKKTLVILDDVWEYIDLEAVGLPPMPTLKIMLTSRTKIVLSRDMSTQKEFHLDVLDKKETWSLFQKMAGDIVKKIDIQTVAIQVAEKCGGLLLMIVTVARALKKRPLHAWKDALRRLKRLDGQGLTEKAYSTIEWSYNKLDNEELKSLFMLCGVVVCKTNNTNTFFVSDLWKYSIGLGLLKNVDTIGEASDALNSLLEQLKEFCLLLDGDDDNTCVRIHDIVKDVAKGIASRDQHVLSLTHGAELKEWPAKEFWENCTMINLDRCNIPKLPDVLQCQKLTFFCLDSNNDSSQEIPSNFFKEMKKLKVLDLTSQNMSSLPSSLQFLKNLRTLCLDGCTLGDIALVGQLQNLEILSFLNSKFNQLPNEIGQLIRLRLLDLTDCSQLEVISPNVLSSLKRLEQLRMGNSFNRWEVGQAIGTERSNANLEELKHLNQLTALQIHIPDANTLPADLFRNKLERFQICIGSAWKWADMDDALNSLKLKLTTSNKLDHGLKLLLNRTEDLYLEGTEGVNNGIVYQLDPDAFQKLKHLHVQNNAEFTNVINGKVAFSNLTLLAVSELNGLRFLLLSSTARSLAQLKHLQISGCQIMEEIVSIDESDEEIAENMFFQLQHLELKDLPNLTKFCSSRSDTEMPNTSFERLQVQNSSKLDKVTFGPVNKSTTSCEIEESDTKANPDIVLQPFLFDTKVEFPNMKKLFIDGLNKLTTIWNNELPIESSKHLESVEVVSCMSLKSIFPASVARSLQQLRRLIVRNCGVEEIVSNEDTFLTTNMFGFPKLTHVRFECLPRLRDFYPGLHVSNWPSLITLTVYGCDKALIFAEGTHEFNNLCTPNRQSLFLVEKDSFPNLETLALDVTENWDRQPLHLFKKLKTLYTYADNNLSVNSLENLIGLEKLNGSYSGEIHAVGGGTLPHLRKLGLYRMRKLMHLGEDSSRPTSPNFPKLEILELQECDSLKNLISSAISFKNLTTLQVSFCKRLKYLITYSMAKSLMQLTKLEVVQCSSLREIVGNNEEQDDGDDSGIEIAFEQLKHLKLSVLPRLRGFCSRNYSVKFPSLETLSISKRLKLMIFPLDETLQTTDEEEDTDVEKWEKKLTADENNIANTELIS</sequence>
<dbReference type="SUPFAM" id="SSF52047">
    <property type="entry name" value="RNI-like"/>
    <property type="match status" value="1"/>
</dbReference>
<feature type="domain" description="AAA+ ATPase" evidence="5">
    <location>
        <begin position="176"/>
        <end position="311"/>
    </location>
</feature>
<dbReference type="PANTHER" id="PTHR33463">
    <property type="entry name" value="NB-ARC DOMAIN-CONTAINING PROTEIN-RELATED"/>
    <property type="match status" value="1"/>
</dbReference>
<evidence type="ECO:0000256" key="3">
    <source>
        <dbReference type="ARBA" id="ARBA00022821"/>
    </source>
</evidence>
<accession>A0AAW1YPX5</accession>
<evidence type="ECO:0000259" key="5">
    <source>
        <dbReference type="SMART" id="SM00382"/>
    </source>
</evidence>
<dbReference type="InterPro" id="IPR032675">
    <property type="entry name" value="LRR_dom_sf"/>
</dbReference>
<dbReference type="GO" id="GO:0005524">
    <property type="term" value="F:ATP binding"/>
    <property type="evidence" value="ECO:0007669"/>
    <property type="project" value="UniProtKB-KW"/>
</dbReference>
<dbReference type="GO" id="GO:0006952">
    <property type="term" value="P:defense response"/>
    <property type="evidence" value="ECO:0007669"/>
    <property type="project" value="UniProtKB-KW"/>
</dbReference>
<protein>
    <recommendedName>
        <fullName evidence="5">AAA+ ATPase domain-containing protein</fullName>
    </recommendedName>
</protein>
<dbReference type="EMBL" id="JBEDUW010000001">
    <property type="protein sequence ID" value="KAK9950573.1"/>
    <property type="molecule type" value="Genomic_DNA"/>
</dbReference>
<comment type="caution">
    <text evidence="6">The sequence shown here is derived from an EMBL/GenBank/DDBJ whole genome shotgun (WGS) entry which is preliminary data.</text>
</comment>
<dbReference type="InterPro" id="IPR042197">
    <property type="entry name" value="Apaf_helical"/>
</dbReference>
<keyword evidence="4" id="KW-0067">ATP-binding</keyword>
<evidence type="ECO:0000256" key="1">
    <source>
        <dbReference type="ARBA" id="ARBA00008894"/>
    </source>
</evidence>
<evidence type="ECO:0000313" key="6">
    <source>
        <dbReference type="EMBL" id="KAK9950573.1"/>
    </source>
</evidence>
<evidence type="ECO:0000256" key="2">
    <source>
        <dbReference type="ARBA" id="ARBA00022741"/>
    </source>
</evidence>